<dbReference type="VEuPathDB" id="VectorBase:AMEM006209"/>
<organism evidence="1 2">
    <name type="scientific">Anopheles merus</name>
    <name type="common">Mosquito</name>
    <dbReference type="NCBI Taxonomy" id="30066"/>
    <lineage>
        <taxon>Eukaryota</taxon>
        <taxon>Metazoa</taxon>
        <taxon>Ecdysozoa</taxon>
        <taxon>Arthropoda</taxon>
        <taxon>Hexapoda</taxon>
        <taxon>Insecta</taxon>
        <taxon>Pterygota</taxon>
        <taxon>Neoptera</taxon>
        <taxon>Endopterygota</taxon>
        <taxon>Diptera</taxon>
        <taxon>Nematocera</taxon>
        <taxon>Culicoidea</taxon>
        <taxon>Culicidae</taxon>
        <taxon>Anophelinae</taxon>
        <taxon>Anopheles</taxon>
    </lineage>
</organism>
<name>A0A182UZA2_ANOME</name>
<reference evidence="1" key="1">
    <citation type="submission" date="2020-05" db="UniProtKB">
        <authorList>
            <consortium name="EnsemblMetazoa"/>
        </authorList>
    </citation>
    <scope>IDENTIFICATION</scope>
    <source>
        <strain evidence="1">MAF</strain>
    </source>
</reference>
<sequence>MVSESVIGEWRSPNAQELGFCIENDLIHVRWQLLGDSRVDVAEVRKVIVIGQHIINGTDEWPAWQQHFVLQESFLCLQCGADCFLGRAKEEPMLAACHYTCTVLCFIKGFAHTECVIAKQSAMNHQFELTVYQTGAALGTIVQHCHT</sequence>
<proteinExistence type="predicted"/>
<dbReference type="Proteomes" id="UP000075903">
    <property type="component" value="Unassembled WGS sequence"/>
</dbReference>
<keyword evidence="2" id="KW-1185">Reference proteome</keyword>
<protein>
    <submittedName>
        <fullName evidence="1">Uncharacterized protein</fullName>
    </submittedName>
</protein>
<evidence type="ECO:0000313" key="1">
    <source>
        <dbReference type="EnsemblMetazoa" id="AMEM006209-PA"/>
    </source>
</evidence>
<dbReference type="AlphaFoldDB" id="A0A182UZA2"/>
<dbReference type="EnsemblMetazoa" id="AMEM006209-RA">
    <property type="protein sequence ID" value="AMEM006209-PA"/>
    <property type="gene ID" value="AMEM006209"/>
</dbReference>
<evidence type="ECO:0000313" key="2">
    <source>
        <dbReference type="Proteomes" id="UP000075903"/>
    </source>
</evidence>
<accession>A0A182UZA2</accession>